<accession>A0A1M7DZ79</accession>
<sequence>MKFALVDNKKKEAEKGLKGLCPICQQPVIAKCGKYKINHWAHKSLKHCDSWWENETEWHRQWKNTFPVEWQEIVAIDENSGEKHIADIKTNGDMVVEFQHSNISEEERISRENFYRNMIWIVDGTRRKRDFSHFKEAFLYNSIWLASQNDPLYVLETDFSYLPKEWLNSRVPVLFDFKGLLDKNEKEYDRDSLREPLWCLLPGGGNNIKVLCKFNRKTLVELIQGGGIIFNYDVINNTINQAIQYRNLRRRYGYY</sequence>
<reference evidence="3 4" key="1">
    <citation type="submission" date="2016-11" db="EMBL/GenBank/DDBJ databases">
        <authorList>
            <person name="Jaros S."/>
            <person name="Januszkiewicz K."/>
            <person name="Wedrychowicz H."/>
        </authorList>
    </citation>
    <scope>NUCLEOTIDE SEQUENCE [LARGE SCALE GENOMIC DNA]</scope>
    <source>
        <strain evidence="3 4">BPI-34</strain>
    </source>
</reference>
<dbReference type="InterPro" id="IPR057253">
    <property type="entry name" value="CoiA-like_N"/>
</dbReference>
<dbReference type="InterPro" id="IPR010330">
    <property type="entry name" value="CoiA_nuc"/>
</dbReference>
<evidence type="ECO:0000259" key="1">
    <source>
        <dbReference type="Pfam" id="PF06054"/>
    </source>
</evidence>
<proteinExistence type="predicted"/>
<name>A0A1M7DZ79_XYLRU</name>
<dbReference type="AlphaFoldDB" id="A0A1M7DZ79"/>
<dbReference type="Pfam" id="PF25164">
    <property type="entry name" value="CoiA_N"/>
    <property type="match status" value="1"/>
</dbReference>
<dbReference type="RefSeq" id="WP_073043083.1">
    <property type="nucleotide sequence ID" value="NZ_FOLF01000002.1"/>
</dbReference>
<protein>
    <submittedName>
        <fullName evidence="3">Competence protein CoiA-like family protein</fullName>
    </submittedName>
</protein>
<organism evidence="3 4">
    <name type="scientific">Xylanibacter ruminicola</name>
    <name type="common">Prevotella ruminicola</name>
    <dbReference type="NCBI Taxonomy" id="839"/>
    <lineage>
        <taxon>Bacteria</taxon>
        <taxon>Pseudomonadati</taxon>
        <taxon>Bacteroidota</taxon>
        <taxon>Bacteroidia</taxon>
        <taxon>Bacteroidales</taxon>
        <taxon>Prevotellaceae</taxon>
        <taxon>Xylanibacter</taxon>
    </lineage>
</organism>
<evidence type="ECO:0000259" key="2">
    <source>
        <dbReference type="Pfam" id="PF25164"/>
    </source>
</evidence>
<feature type="domain" description="Competence protein CoiA-like N-terminal" evidence="2">
    <location>
        <begin position="19"/>
        <end position="49"/>
    </location>
</feature>
<gene>
    <name evidence="3" type="ORF">SAMN04488494_0896</name>
</gene>
<dbReference type="Pfam" id="PF06054">
    <property type="entry name" value="CoiA_nuc"/>
    <property type="match status" value="1"/>
</dbReference>
<dbReference type="Proteomes" id="UP000184280">
    <property type="component" value="Unassembled WGS sequence"/>
</dbReference>
<evidence type="ECO:0000313" key="4">
    <source>
        <dbReference type="Proteomes" id="UP000184280"/>
    </source>
</evidence>
<feature type="domain" description="Competence protein CoiA nuclease-like" evidence="1">
    <location>
        <begin position="91"/>
        <end position="134"/>
    </location>
</feature>
<evidence type="ECO:0000313" key="3">
    <source>
        <dbReference type="EMBL" id="SHL84723.1"/>
    </source>
</evidence>
<dbReference type="EMBL" id="FRCJ01000001">
    <property type="protein sequence ID" value="SHL84723.1"/>
    <property type="molecule type" value="Genomic_DNA"/>
</dbReference>